<evidence type="ECO:0000256" key="1">
    <source>
        <dbReference type="SAM" id="MobiDB-lite"/>
    </source>
</evidence>
<proteinExistence type="predicted"/>
<evidence type="ECO:0000313" key="3">
    <source>
        <dbReference type="Proteomes" id="UP000663845"/>
    </source>
</evidence>
<feature type="region of interest" description="Disordered" evidence="1">
    <location>
        <begin position="62"/>
        <end position="91"/>
    </location>
</feature>
<comment type="caution">
    <text evidence="2">The sequence shown here is derived from an EMBL/GenBank/DDBJ whole genome shotgun (WGS) entry which is preliminary data.</text>
</comment>
<evidence type="ECO:0000313" key="2">
    <source>
        <dbReference type="EMBL" id="CAF1540443.1"/>
    </source>
</evidence>
<feature type="non-terminal residue" evidence="2">
    <location>
        <position position="1"/>
    </location>
</feature>
<dbReference type="AlphaFoldDB" id="A0A815W2I7"/>
<reference evidence="2" key="1">
    <citation type="submission" date="2021-02" db="EMBL/GenBank/DDBJ databases">
        <authorList>
            <person name="Nowell W R."/>
        </authorList>
    </citation>
    <scope>NUCLEOTIDE SEQUENCE</scope>
</reference>
<dbReference type="Proteomes" id="UP000663845">
    <property type="component" value="Unassembled WGS sequence"/>
</dbReference>
<sequence length="91" mass="10182">NIKRNDDAMKDWTEERKMVEVDKLLNTLDRAMTHGLIKPMVMDANGNPVPAESVLQLREANLLTHHPNDLRASESSDDEGDGGQINTNKSK</sequence>
<protein>
    <submittedName>
        <fullName evidence="2">Uncharacterized protein</fullName>
    </submittedName>
</protein>
<organism evidence="2 3">
    <name type="scientific">Adineta steineri</name>
    <dbReference type="NCBI Taxonomy" id="433720"/>
    <lineage>
        <taxon>Eukaryota</taxon>
        <taxon>Metazoa</taxon>
        <taxon>Spiralia</taxon>
        <taxon>Gnathifera</taxon>
        <taxon>Rotifera</taxon>
        <taxon>Eurotatoria</taxon>
        <taxon>Bdelloidea</taxon>
        <taxon>Adinetida</taxon>
        <taxon>Adinetidae</taxon>
        <taxon>Adineta</taxon>
    </lineage>
</organism>
<accession>A0A815W2I7</accession>
<gene>
    <name evidence="2" type="ORF">JYZ213_LOCUS45672</name>
</gene>
<name>A0A815W2I7_9BILA</name>
<dbReference type="EMBL" id="CAJNOG010004341">
    <property type="protein sequence ID" value="CAF1540443.1"/>
    <property type="molecule type" value="Genomic_DNA"/>
</dbReference>